<evidence type="ECO:0000256" key="3">
    <source>
        <dbReference type="PROSITE-ProRule" id="PRU00023"/>
    </source>
</evidence>
<dbReference type="OrthoDB" id="194358at2759"/>
<reference evidence="4" key="1">
    <citation type="submission" date="2020-11" db="EMBL/GenBank/DDBJ databases">
        <authorList>
            <consortium name="DOE Joint Genome Institute"/>
            <person name="Ahrendt S."/>
            <person name="Riley R."/>
            <person name="Andreopoulos W."/>
            <person name="LaButti K."/>
            <person name="Pangilinan J."/>
            <person name="Ruiz-duenas F.J."/>
            <person name="Barrasa J.M."/>
            <person name="Sanchez-Garcia M."/>
            <person name="Camarero S."/>
            <person name="Miyauchi S."/>
            <person name="Serrano A."/>
            <person name="Linde D."/>
            <person name="Babiker R."/>
            <person name="Drula E."/>
            <person name="Ayuso-Fernandez I."/>
            <person name="Pacheco R."/>
            <person name="Padilla G."/>
            <person name="Ferreira P."/>
            <person name="Barriuso J."/>
            <person name="Kellner H."/>
            <person name="Castanera R."/>
            <person name="Alfaro M."/>
            <person name="Ramirez L."/>
            <person name="Pisabarro A.G."/>
            <person name="Kuo A."/>
            <person name="Tritt A."/>
            <person name="Lipzen A."/>
            <person name="He G."/>
            <person name="Yan M."/>
            <person name="Ng V."/>
            <person name="Cullen D."/>
            <person name="Martin F."/>
            <person name="Rosso M.-N."/>
            <person name="Henrissat B."/>
            <person name="Hibbett D."/>
            <person name="Martinez A.T."/>
            <person name="Grigoriev I.V."/>
        </authorList>
    </citation>
    <scope>NUCLEOTIDE SEQUENCE</scope>
    <source>
        <strain evidence="4">AH 44721</strain>
    </source>
</reference>
<protein>
    <submittedName>
        <fullName evidence="4">Ankyrin repeat-containing domain protein</fullName>
    </submittedName>
</protein>
<feature type="repeat" description="ANK" evidence="3">
    <location>
        <begin position="195"/>
        <end position="227"/>
    </location>
</feature>
<accession>A0A9P5NN11</accession>
<gene>
    <name evidence="4" type="ORF">CPB84DRAFT_1775440</name>
</gene>
<feature type="repeat" description="ANK" evidence="3">
    <location>
        <begin position="100"/>
        <end position="132"/>
    </location>
</feature>
<sequence>MIKKNKALVQKGDTDWTFGQTLALLLLLVPLRDLWRPFGGAVQKPLGRSWATRSCSELINLGAGSYYKDLSLVSATQDRHLDVVKYLLEHGANVNSEDRHGSTAVQAAISCKDLKTVEYLLDHGANLNKYDVKDQSIIDLLFDAIERCFNAIVKHLLEYGVNAEYALISASYSNNLDAMKLLLDYGADVNFQTKNGDTALRGAVQMGHLNITAYLVEHGADMTLTGEKYHSIFSWAIL</sequence>
<evidence type="ECO:0000313" key="5">
    <source>
        <dbReference type="Proteomes" id="UP000724874"/>
    </source>
</evidence>
<keyword evidence="1" id="KW-0677">Repeat</keyword>
<dbReference type="AlphaFoldDB" id="A0A9P5NN11"/>
<keyword evidence="5" id="KW-1185">Reference proteome</keyword>
<dbReference type="PANTHER" id="PTHR24126:SF14">
    <property type="entry name" value="ANK_REP_REGION DOMAIN-CONTAINING PROTEIN"/>
    <property type="match status" value="1"/>
</dbReference>
<dbReference type="InterPro" id="IPR036770">
    <property type="entry name" value="Ankyrin_rpt-contain_sf"/>
</dbReference>
<dbReference type="PANTHER" id="PTHR24126">
    <property type="entry name" value="ANKYRIN REPEAT, PH AND SEC7 DOMAIN CONTAINING PROTEIN SECG-RELATED"/>
    <property type="match status" value="1"/>
</dbReference>
<dbReference type="InterPro" id="IPR002110">
    <property type="entry name" value="Ankyrin_rpt"/>
</dbReference>
<dbReference type="Gene3D" id="1.25.40.20">
    <property type="entry name" value="Ankyrin repeat-containing domain"/>
    <property type="match status" value="2"/>
</dbReference>
<name>A0A9P5NN11_GYMJU</name>
<dbReference type="SUPFAM" id="SSF48403">
    <property type="entry name" value="Ankyrin repeat"/>
    <property type="match status" value="1"/>
</dbReference>
<dbReference type="Proteomes" id="UP000724874">
    <property type="component" value="Unassembled WGS sequence"/>
</dbReference>
<dbReference type="PROSITE" id="PS50088">
    <property type="entry name" value="ANK_REPEAT"/>
    <property type="match status" value="4"/>
</dbReference>
<evidence type="ECO:0000256" key="2">
    <source>
        <dbReference type="ARBA" id="ARBA00023043"/>
    </source>
</evidence>
<organism evidence="4 5">
    <name type="scientific">Gymnopilus junonius</name>
    <name type="common">Spectacular rustgill mushroom</name>
    <name type="synonym">Gymnopilus spectabilis subsp. junonius</name>
    <dbReference type="NCBI Taxonomy" id="109634"/>
    <lineage>
        <taxon>Eukaryota</taxon>
        <taxon>Fungi</taxon>
        <taxon>Dikarya</taxon>
        <taxon>Basidiomycota</taxon>
        <taxon>Agaricomycotina</taxon>
        <taxon>Agaricomycetes</taxon>
        <taxon>Agaricomycetidae</taxon>
        <taxon>Agaricales</taxon>
        <taxon>Agaricineae</taxon>
        <taxon>Hymenogastraceae</taxon>
        <taxon>Gymnopilus</taxon>
    </lineage>
</organism>
<dbReference type="Pfam" id="PF12796">
    <property type="entry name" value="Ank_2"/>
    <property type="match status" value="2"/>
</dbReference>
<dbReference type="EMBL" id="JADNYJ010000034">
    <property type="protein sequence ID" value="KAF8902785.1"/>
    <property type="molecule type" value="Genomic_DNA"/>
</dbReference>
<evidence type="ECO:0000256" key="1">
    <source>
        <dbReference type="ARBA" id="ARBA00022737"/>
    </source>
</evidence>
<dbReference type="PROSITE" id="PS50297">
    <property type="entry name" value="ANK_REP_REGION"/>
    <property type="match status" value="4"/>
</dbReference>
<proteinExistence type="predicted"/>
<evidence type="ECO:0000313" key="4">
    <source>
        <dbReference type="EMBL" id="KAF8902785.1"/>
    </source>
</evidence>
<feature type="repeat" description="ANK" evidence="3">
    <location>
        <begin position="67"/>
        <end position="99"/>
    </location>
</feature>
<feature type="repeat" description="ANK" evidence="3">
    <location>
        <begin position="162"/>
        <end position="194"/>
    </location>
</feature>
<comment type="caution">
    <text evidence="4">The sequence shown here is derived from an EMBL/GenBank/DDBJ whole genome shotgun (WGS) entry which is preliminary data.</text>
</comment>
<dbReference type="SMART" id="SM00248">
    <property type="entry name" value="ANK"/>
    <property type="match status" value="4"/>
</dbReference>
<keyword evidence="2 3" id="KW-0040">ANK repeat</keyword>